<evidence type="ECO:0000256" key="1">
    <source>
        <dbReference type="SAM" id="MobiDB-lite"/>
    </source>
</evidence>
<dbReference type="Proteomes" id="UP000024635">
    <property type="component" value="Unassembled WGS sequence"/>
</dbReference>
<comment type="caution">
    <text evidence="2">The sequence shown here is derived from an EMBL/GenBank/DDBJ whole genome shotgun (WGS) entry which is preliminary data.</text>
</comment>
<reference evidence="3" key="1">
    <citation type="journal article" date="2015" name="Nat. Genet.">
        <title>The genome and transcriptome of the zoonotic hookworm Ancylostoma ceylanicum identify infection-specific gene families.</title>
        <authorList>
            <person name="Schwarz E.M."/>
            <person name="Hu Y."/>
            <person name="Antoshechkin I."/>
            <person name="Miller M.M."/>
            <person name="Sternberg P.W."/>
            <person name="Aroian R.V."/>
        </authorList>
    </citation>
    <scope>NUCLEOTIDE SEQUENCE</scope>
    <source>
        <strain evidence="3">HY135</strain>
    </source>
</reference>
<accession>A0A016RTM0</accession>
<proteinExistence type="predicted"/>
<sequence>MVPLYFSCLTKALNAESSLNKELTKNESVKRNTGVNAFTLGNLDNTSGPAKGEYPDSGCNDRSIDGES</sequence>
<dbReference type="AlphaFoldDB" id="A0A016RTM0"/>
<evidence type="ECO:0000313" key="2">
    <source>
        <dbReference type="EMBL" id="EYB81636.1"/>
    </source>
</evidence>
<organism evidence="2 3">
    <name type="scientific">Ancylostoma ceylanicum</name>
    <dbReference type="NCBI Taxonomy" id="53326"/>
    <lineage>
        <taxon>Eukaryota</taxon>
        <taxon>Metazoa</taxon>
        <taxon>Ecdysozoa</taxon>
        <taxon>Nematoda</taxon>
        <taxon>Chromadorea</taxon>
        <taxon>Rhabditida</taxon>
        <taxon>Rhabditina</taxon>
        <taxon>Rhabditomorpha</taxon>
        <taxon>Strongyloidea</taxon>
        <taxon>Ancylostomatidae</taxon>
        <taxon>Ancylostomatinae</taxon>
        <taxon>Ancylostoma</taxon>
    </lineage>
</organism>
<feature type="region of interest" description="Disordered" evidence="1">
    <location>
        <begin position="38"/>
        <end position="68"/>
    </location>
</feature>
<protein>
    <submittedName>
        <fullName evidence="2">Uncharacterized protein</fullName>
    </submittedName>
</protein>
<keyword evidence="3" id="KW-1185">Reference proteome</keyword>
<gene>
    <name evidence="2" type="primary">Acey_s0378.g306</name>
    <name evidence="2" type="ORF">Y032_0378g306</name>
</gene>
<evidence type="ECO:0000313" key="3">
    <source>
        <dbReference type="Proteomes" id="UP000024635"/>
    </source>
</evidence>
<name>A0A016RTM0_9BILA</name>
<dbReference type="EMBL" id="JARK01001714">
    <property type="protein sequence ID" value="EYB81636.1"/>
    <property type="molecule type" value="Genomic_DNA"/>
</dbReference>